<dbReference type="Proteomes" id="UP000027586">
    <property type="component" value="Unassembled WGS sequence"/>
</dbReference>
<dbReference type="VEuPathDB" id="FungiDB:LCOR_04538.1"/>
<gene>
    <name evidence="7" type="ORF">LCOR_04538.1</name>
</gene>
<dbReference type="Pfam" id="PF07955">
    <property type="entry name" value="DUF1687"/>
    <property type="match status" value="1"/>
</dbReference>
<evidence type="ECO:0000256" key="5">
    <source>
        <dbReference type="ARBA" id="ARBA00023002"/>
    </source>
</evidence>
<proteinExistence type="inferred from homology"/>
<keyword evidence="5" id="KW-0560">Oxidoreductase</keyword>
<dbReference type="SUPFAM" id="SSF52833">
    <property type="entry name" value="Thioredoxin-like"/>
    <property type="match status" value="1"/>
</dbReference>
<evidence type="ECO:0000313" key="7">
    <source>
        <dbReference type="EMBL" id="CDH53154.1"/>
    </source>
</evidence>
<keyword evidence="8" id="KW-1185">Reference proteome</keyword>
<dbReference type="PANTHER" id="PTHR28071">
    <property type="entry name" value="REDOX PROTEIN FMP46, MITOCHONDRIAL-RELATED"/>
    <property type="match status" value="1"/>
</dbReference>
<evidence type="ECO:0000256" key="2">
    <source>
        <dbReference type="ARBA" id="ARBA00004173"/>
    </source>
</evidence>
<evidence type="ECO:0000256" key="6">
    <source>
        <dbReference type="ARBA" id="ARBA00023128"/>
    </source>
</evidence>
<protein>
    <recommendedName>
        <fullName evidence="9">Arsenate reductase</fullName>
    </recommendedName>
</protein>
<dbReference type="AlphaFoldDB" id="A0A068RT18"/>
<evidence type="ECO:0000313" key="8">
    <source>
        <dbReference type="Proteomes" id="UP000027586"/>
    </source>
</evidence>
<keyword evidence="4" id="KW-0809">Transit peptide</keyword>
<reference evidence="7" key="1">
    <citation type="submission" date="2013-08" db="EMBL/GenBank/DDBJ databases">
        <title>Gene expansion shapes genome architecture in the human pathogen Lichtheimia corymbifera: an evolutionary genomics analysis in the ancient terrestrial Mucorales (Mucoromycotina).</title>
        <authorList>
            <person name="Schwartze V.U."/>
            <person name="Winter S."/>
            <person name="Shelest E."/>
            <person name="Marcet-Houben M."/>
            <person name="Horn F."/>
            <person name="Wehner S."/>
            <person name="Hoffmann K."/>
            <person name="Riege K."/>
            <person name="Sammeth M."/>
            <person name="Nowrousian M."/>
            <person name="Valiante V."/>
            <person name="Linde J."/>
            <person name="Jacobsen I.D."/>
            <person name="Marz M."/>
            <person name="Brakhage A.A."/>
            <person name="Gabaldon T."/>
            <person name="Bocker S."/>
            <person name="Voigt K."/>
        </authorList>
    </citation>
    <scope>NUCLEOTIDE SEQUENCE [LARGE SCALE GENOMIC DNA]</scope>
    <source>
        <strain evidence="7">FSU 9682</strain>
    </source>
</reference>
<dbReference type="GO" id="GO:0005739">
    <property type="term" value="C:mitochondrion"/>
    <property type="evidence" value="ECO:0007669"/>
    <property type="project" value="UniProtKB-SubCell"/>
</dbReference>
<comment type="function">
    <text evidence="1">Putative mitochondrial redox protein which could be involved in the reduction of small toxic molecules.</text>
</comment>
<keyword evidence="6" id="KW-0496">Mitochondrion</keyword>
<dbReference type="GO" id="GO:0016491">
    <property type="term" value="F:oxidoreductase activity"/>
    <property type="evidence" value="ECO:0007669"/>
    <property type="project" value="UniProtKB-KW"/>
</dbReference>
<evidence type="ECO:0000256" key="3">
    <source>
        <dbReference type="ARBA" id="ARBA00009734"/>
    </source>
</evidence>
<comment type="caution">
    <text evidence="7">The sequence shown here is derived from an EMBL/GenBank/DDBJ whole genome shotgun (WGS) entry which is preliminary data.</text>
</comment>
<evidence type="ECO:0000256" key="1">
    <source>
        <dbReference type="ARBA" id="ARBA00002963"/>
    </source>
</evidence>
<name>A0A068RT18_9FUNG</name>
<dbReference type="Gene3D" id="3.40.30.10">
    <property type="entry name" value="Glutaredoxin"/>
    <property type="match status" value="1"/>
</dbReference>
<accession>A0A068RT18</accession>
<dbReference type="PROSITE" id="PS51353">
    <property type="entry name" value="ARSC"/>
    <property type="match status" value="1"/>
</dbReference>
<dbReference type="InterPro" id="IPR012882">
    <property type="entry name" value="Fmp46"/>
</dbReference>
<dbReference type="InterPro" id="IPR006660">
    <property type="entry name" value="Arsenate_reductase-like"/>
</dbReference>
<dbReference type="InterPro" id="IPR036249">
    <property type="entry name" value="Thioredoxin-like_sf"/>
</dbReference>
<dbReference type="EMBL" id="CBTN010000016">
    <property type="protein sequence ID" value="CDH53154.1"/>
    <property type="molecule type" value="Genomic_DNA"/>
</dbReference>
<sequence length="138" mass="15683">MSFRPPRTLPILTLFHNANIAQSRAALEMLKRSCRREDGSDAYRVDVMDKDDKPTIDQLRQIASFLPKQGVESAWHRMVKPDAHVQDWAEIASVIHEDPGLLQRPMVVDWNRGAAAIGQPTIDSIEQLIKERINQKSS</sequence>
<dbReference type="OrthoDB" id="59229at2759"/>
<comment type="similarity">
    <text evidence="3">Belongs to the FMP46 family.</text>
</comment>
<comment type="subcellular location">
    <subcellularLocation>
        <location evidence="2">Mitochondrion</location>
    </subcellularLocation>
</comment>
<evidence type="ECO:0008006" key="9">
    <source>
        <dbReference type="Google" id="ProtNLM"/>
    </source>
</evidence>
<evidence type="ECO:0000256" key="4">
    <source>
        <dbReference type="ARBA" id="ARBA00022946"/>
    </source>
</evidence>
<dbReference type="PANTHER" id="PTHR28071:SF1">
    <property type="entry name" value="REDOX PROTEIN FMP46, MITOCHONDRIAL-RELATED"/>
    <property type="match status" value="1"/>
</dbReference>
<organism evidence="7 8">
    <name type="scientific">Lichtheimia corymbifera JMRC:FSU:9682</name>
    <dbReference type="NCBI Taxonomy" id="1263082"/>
    <lineage>
        <taxon>Eukaryota</taxon>
        <taxon>Fungi</taxon>
        <taxon>Fungi incertae sedis</taxon>
        <taxon>Mucoromycota</taxon>
        <taxon>Mucoromycotina</taxon>
        <taxon>Mucoromycetes</taxon>
        <taxon>Mucorales</taxon>
        <taxon>Lichtheimiaceae</taxon>
        <taxon>Lichtheimia</taxon>
    </lineage>
</organism>